<reference evidence="2 3" key="1">
    <citation type="journal article" date="2013" name="Genome Announc.">
        <title>Draft Genome Sequence of Arthrobacter crystallopoietes Strain BAB-32, Revealing Genes for Bioremediation.</title>
        <authorList>
            <person name="Joshi M.N."/>
            <person name="Pandit A.S."/>
            <person name="Sharma A."/>
            <person name="Pandya R.V."/>
            <person name="Desai S.M."/>
            <person name="Saxena A.K."/>
            <person name="Bagatharia S.B."/>
        </authorList>
    </citation>
    <scope>NUCLEOTIDE SEQUENCE [LARGE SCALE GENOMIC DNA]</scope>
    <source>
        <strain evidence="2 3">BAB-32</strain>
    </source>
</reference>
<name>N1UWI9_9MICC</name>
<protein>
    <submittedName>
        <fullName evidence="2">Uncharacterized protein</fullName>
    </submittedName>
</protein>
<dbReference type="RefSeq" id="WP_005275411.1">
    <property type="nucleotide sequence ID" value="NZ_ANPE02000325.1"/>
</dbReference>
<keyword evidence="3" id="KW-1185">Reference proteome</keyword>
<evidence type="ECO:0000256" key="1">
    <source>
        <dbReference type="SAM" id="MobiDB-lite"/>
    </source>
</evidence>
<gene>
    <name evidence="2" type="ORF">D477_021418</name>
</gene>
<proteinExistence type="predicted"/>
<organism evidence="2 3">
    <name type="scientific">Arthrobacter crystallopoietes BAB-32</name>
    <dbReference type="NCBI Taxonomy" id="1246476"/>
    <lineage>
        <taxon>Bacteria</taxon>
        <taxon>Bacillati</taxon>
        <taxon>Actinomycetota</taxon>
        <taxon>Actinomycetes</taxon>
        <taxon>Micrococcales</taxon>
        <taxon>Micrococcaceae</taxon>
        <taxon>Crystallibacter</taxon>
    </lineage>
</organism>
<sequence length="66" mass="7045">MMRPFRSVTGFNIDQPTEHEGKAKAKRRSGQTRQTEQTAAGLAKPGLAKPGLAKLGLAKPGGRSWA</sequence>
<dbReference type="Proteomes" id="UP000010729">
    <property type="component" value="Unassembled WGS sequence"/>
</dbReference>
<dbReference type="EMBL" id="ANPE02000325">
    <property type="protein sequence ID" value="EMY32192.1"/>
    <property type="molecule type" value="Genomic_DNA"/>
</dbReference>
<evidence type="ECO:0000313" key="3">
    <source>
        <dbReference type="Proteomes" id="UP000010729"/>
    </source>
</evidence>
<feature type="compositionally biased region" description="Low complexity" evidence="1">
    <location>
        <begin position="39"/>
        <end position="66"/>
    </location>
</feature>
<dbReference type="AlphaFoldDB" id="N1UWI9"/>
<evidence type="ECO:0000313" key="2">
    <source>
        <dbReference type="EMBL" id="EMY32192.1"/>
    </source>
</evidence>
<comment type="caution">
    <text evidence="2">The sequence shown here is derived from an EMBL/GenBank/DDBJ whole genome shotgun (WGS) entry which is preliminary data.</text>
</comment>
<feature type="non-terminal residue" evidence="2">
    <location>
        <position position="66"/>
    </location>
</feature>
<feature type="region of interest" description="Disordered" evidence="1">
    <location>
        <begin position="1"/>
        <end position="66"/>
    </location>
</feature>
<accession>N1UWI9</accession>